<keyword evidence="6 10" id="KW-0418">Kinase</keyword>
<keyword evidence="8" id="KW-0902">Two-component regulatory system</keyword>
<dbReference type="EC" id="2.7.13.3" evidence="2"/>
<evidence type="ECO:0000313" key="10">
    <source>
        <dbReference type="EMBL" id="AEH45001.1"/>
    </source>
</evidence>
<dbReference type="InterPro" id="IPR003661">
    <property type="entry name" value="HisK_dim/P_dom"/>
</dbReference>
<dbReference type="PROSITE" id="PS50109">
    <property type="entry name" value="HIS_KIN"/>
    <property type="match status" value="1"/>
</dbReference>
<protein>
    <recommendedName>
        <fullName evidence="2">histidine kinase</fullName>
        <ecNumber evidence="2">2.7.13.3</ecNumber>
    </recommendedName>
</protein>
<reference evidence="10 11" key="2">
    <citation type="journal article" date="2012" name="Stand. Genomic Sci.">
        <title>Complete genome sequence of the thermophilic sulfate-reducing ocean bacterium Thermodesulfatator indicus type strain (CIR29812(T)).</title>
        <authorList>
            <person name="Anderson I."/>
            <person name="Saunders E."/>
            <person name="Lapidus A."/>
            <person name="Nolan M."/>
            <person name="Lucas S."/>
            <person name="Tice H."/>
            <person name="Del Rio T.G."/>
            <person name="Cheng J.F."/>
            <person name="Han C."/>
            <person name="Tapia R."/>
            <person name="Goodwin L.A."/>
            <person name="Pitluck S."/>
            <person name="Liolios K."/>
            <person name="Mavromatis K."/>
            <person name="Pagani I."/>
            <person name="Ivanova N."/>
            <person name="Mikhailova N."/>
            <person name="Pati A."/>
            <person name="Chen A."/>
            <person name="Palaniappan K."/>
            <person name="Land M."/>
            <person name="Hauser L."/>
            <person name="Jeffries C.D."/>
            <person name="Chang Y.J."/>
            <person name="Brambilla E.M."/>
            <person name="Rohde M."/>
            <person name="Spring S."/>
            <person name="Goker M."/>
            <person name="Detter J.C."/>
            <person name="Woyke T."/>
            <person name="Bristow J."/>
            <person name="Eisen J.A."/>
            <person name="Markowitz V."/>
            <person name="Hugenholtz P."/>
            <person name="Kyrpides N.C."/>
            <person name="Klenk H.P."/>
        </authorList>
    </citation>
    <scope>NUCLEOTIDE SEQUENCE [LARGE SCALE GENOMIC DNA]</scope>
    <source>
        <strain evidence="11">DSM 15286 / JCM 11887 / CIR29812</strain>
    </source>
</reference>
<evidence type="ECO:0000256" key="5">
    <source>
        <dbReference type="ARBA" id="ARBA00022741"/>
    </source>
</evidence>
<evidence type="ECO:0000313" key="11">
    <source>
        <dbReference type="Proteomes" id="UP000006793"/>
    </source>
</evidence>
<evidence type="ECO:0000256" key="1">
    <source>
        <dbReference type="ARBA" id="ARBA00000085"/>
    </source>
</evidence>
<comment type="catalytic activity">
    <reaction evidence="1">
        <text>ATP + protein L-histidine = ADP + protein N-phospho-L-histidine.</text>
        <dbReference type="EC" id="2.7.13.3"/>
    </reaction>
</comment>
<evidence type="ECO:0000256" key="8">
    <source>
        <dbReference type="ARBA" id="ARBA00023012"/>
    </source>
</evidence>
<dbReference type="Gene3D" id="3.30.565.10">
    <property type="entry name" value="Histidine kinase-like ATPase, C-terminal domain"/>
    <property type="match status" value="1"/>
</dbReference>
<dbReference type="KEGG" id="tid:Thein_1131"/>
<dbReference type="SMART" id="SM00388">
    <property type="entry name" value="HisKA"/>
    <property type="match status" value="1"/>
</dbReference>
<dbReference type="InParanoid" id="F8A808"/>
<dbReference type="InterPro" id="IPR036097">
    <property type="entry name" value="HisK_dim/P_sf"/>
</dbReference>
<dbReference type="eggNOG" id="COG4191">
    <property type="taxonomic scope" value="Bacteria"/>
</dbReference>
<evidence type="ECO:0000256" key="4">
    <source>
        <dbReference type="ARBA" id="ARBA00022679"/>
    </source>
</evidence>
<evidence type="ECO:0000259" key="9">
    <source>
        <dbReference type="PROSITE" id="PS50109"/>
    </source>
</evidence>
<reference evidence="11" key="1">
    <citation type="submission" date="2011-04" db="EMBL/GenBank/DDBJ databases">
        <title>The complete genome of Thermodesulfatator indicus DSM 15286.</title>
        <authorList>
            <person name="Lucas S."/>
            <person name="Copeland A."/>
            <person name="Lapidus A."/>
            <person name="Bruce D."/>
            <person name="Goodwin L."/>
            <person name="Pitluck S."/>
            <person name="Peters L."/>
            <person name="Kyrpides N."/>
            <person name="Mavromatis K."/>
            <person name="Pagani I."/>
            <person name="Ivanova N."/>
            <person name="Saunders L."/>
            <person name="Detter J.C."/>
            <person name="Tapia R."/>
            <person name="Han C."/>
            <person name="Land M."/>
            <person name="Hauser L."/>
            <person name="Markowitz V."/>
            <person name="Cheng J.-F."/>
            <person name="Hugenholtz P."/>
            <person name="Woyke T."/>
            <person name="Wu D."/>
            <person name="Spring S."/>
            <person name="Schroeder M."/>
            <person name="Brambilla E."/>
            <person name="Klenk H.-P."/>
            <person name="Eisen J.A."/>
        </authorList>
    </citation>
    <scope>NUCLEOTIDE SEQUENCE [LARGE SCALE GENOMIC DNA]</scope>
    <source>
        <strain evidence="11">DSM 15286 / JCM 11887 / CIR29812</strain>
    </source>
</reference>
<dbReference type="InterPro" id="IPR036890">
    <property type="entry name" value="HATPase_C_sf"/>
</dbReference>
<accession>F8A808</accession>
<sequence length="313" mass="34968">MKAPWALLDAQKNLVAANEAFLSFFNIKAPLGNIKDLFEEFPQSYGFFKLRSKKGSPIETIISPYPDDLILILLKSASREAKEEFQMEKLAAMGNLAGHIAHEINNPLGAILLYANLLKEDLPSEGLQADYVDKIIKLATRCRIIAKALLNVGRREPGSIEPLDLNRLIINMFSLVEGHRLFKEIDIVWELEKTLPLIHGNRSQLEQLVLNLITNAAEALEGKGRIIVRTAYLSPEDTVIFEVEDNGPGIPPEIRPRIFEPFFTTKSGGKGTGLGLAICYGIVKRHQGEIQVESRPGCTVFRVKLPRVILNYE</sequence>
<dbReference type="PRINTS" id="PR00344">
    <property type="entry name" value="BCTRLSENSOR"/>
</dbReference>
<dbReference type="GO" id="GO:0000155">
    <property type="term" value="F:phosphorelay sensor kinase activity"/>
    <property type="evidence" value="ECO:0007669"/>
    <property type="project" value="InterPro"/>
</dbReference>
<dbReference type="InterPro" id="IPR003594">
    <property type="entry name" value="HATPase_dom"/>
</dbReference>
<feature type="domain" description="Histidine kinase" evidence="9">
    <location>
        <begin position="99"/>
        <end position="309"/>
    </location>
</feature>
<dbReference type="SMART" id="SM00387">
    <property type="entry name" value="HATPase_c"/>
    <property type="match status" value="1"/>
</dbReference>
<evidence type="ECO:0000256" key="7">
    <source>
        <dbReference type="ARBA" id="ARBA00022840"/>
    </source>
</evidence>
<dbReference type="SUPFAM" id="SSF55874">
    <property type="entry name" value="ATPase domain of HSP90 chaperone/DNA topoisomerase II/histidine kinase"/>
    <property type="match status" value="1"/>
</dbReference>
<dbReference type="STRING" id="667014.Thein_1131"/>
<keyword evidence="7" id="KW-0067">ATP-binding</keyword>
<dbReference type="PANTHER" id="PTHR43065:SF10">
    <property type="entry name" value="PEROXIDE STRESS-ACTIVATED HISTIDINE KINASE MAK3"/>
    <property type="match status" value="1"/>
</dbReference>
<dbReference type="GO" id="GO:0005524">
    <property type="term" value="F:ATP binding"/>
    <property type="evidence" value="ECO:0007669"/>
    <property type="project" value="UniProtKB-KW"/>
</dbReference>
<dbReference type="Proteomes" id="UP000006793">
    <property type="component" value="Chromosome"/>
</dbReference>
<keyword evidence="5" id="KW-0547">Nucleotide-binding</keyword>
<keyword evidence="11" id="KW-1185">Reference proteome</keyword>
<evidence type="ECO:0000256" key="6">
    <source>
        <dbReference type="ARBA" id="ARBA00022777"/>
    </source>
</evidence>
<dbReference type="Pfam" id="PF02518">
    <property type="entry name" value="HATPase_c"/>
    <property type="match status" value="1"/>
</dbReference>
<dbReference type="AlphaFoldDB" id="F8A808"/>
<dbReference type="PaxDb" id="667014-Thein_1131"/>
<dbReference type="Pfam" id="PF00512">
    <property type="entry name" value="HisKA"/>
    <property type="match status" value="1"/>
</dbReference>
<keyword evidence="3" id="KW-0597">Phosphoprotein</keyword>
<name>F8A808_THEID</name>
<evidence type="ECO:0000256" key="3">
    <source>
        <dbReference type="ARBA" id="ARBA00022553"/>
    </source>
</evidence>
<dbReference type="RefSeq" id="WP_013907743.1">
    <property type="nucleotide sequence ID" value="NC_015681.1"/>
</dbReference>
<dbReference type="Gene3D" id="1.10.287.130">
    <property type="match status" value="1"/>
</dbReference>
<dbReference type="HOGENOM" id="CLU_000445_89_1_0"/>
<keyword evidence="4" id="KW-0808">Transferase</keyword>
<dbReference type="OrthoDB" id="9805967at2"/>
<organism evidence="10 11">
    <name type="scientific">Thermodesulfatator indicus (strain DSM 15286 / JCM 11887 / CIR29812)</name>
    <dbReference type="NCBI Taxonomy" id="667014"/>
    <lineage>
        <taxon>Bacteria</taxon>
        <taxon>Pseudomonadati</taxon>
        <taxon>Thermodesulfobacteriota</taxon>
        <taxon>Thermodesulfobacteria</taxon>
        <taxon>Thermodesulfobacteriales</taxon>
        <taxon>Thermodesulfatatoraceae</taxon>
        <taxon>Thermodesulfatator</taxon>
    </lineage>
</organism>
<dbReference type="CDD" id="cd00082">
    <property type="entry name" value="HisKA"/>
    <property type="match status" value="1"/>
</dbReference>
<dbReference type="InterPro" id="IPR004358">
    <property type="entry name" value="Sig_transdc_His_kin-like_C"/>
</dbReference>
<dbReference type="FunCoup" id="F8A808">
    <property type="interactions" value="79"/>
</dbReference>
<dbReference type="InterPro" id="IPR005467">
    <property type="entry name" value="His_kinase_dom"/>
</dbReference>
<gene>
    <name evidence="10" type="ordered locus">Thein_1131</name>
</gene>
<dbReference type="SUPFAM" id="SSF47384">
    <property type="entry name" value="Homodimeric domain of signal transducing histidine kinase"/>
    <property type="match status" value="1"/>
</dbReference>
<evidence type="ECO:0000256" key="2">
    <source>
        <dbReference type="ARBA" id="ARBA00012438"/>
    </source>
</evidence>
<dbReference type="EMBL" id="CP002683">
    <property type="protein sequence ID" value="AEH45001.1"/>
    <property type="molecule type" value="Genomic_DNA"/>
</dbReference>
<proteinExistence type="predicted"/>
<dbReference type="PANTHER" id="PTHR43065">
    <property type="entry name" value="SENSOR HISTIDINE KINASE"/>
    <property type="match status" value="1"/>
</dbReference>